<accession>A0ABX2CWG7</accession>
<evidence type="ECO:0000313" key="1">
    <source>
        <dbReference type="EMBL" id="NQE34754.1"/>
    </source>
</evidence>
<sequence length="75" mass="8592">MRQLKLMEVQLNEIQCHLIKATVLNWWQIVLPDGQKIAIEHAGGGHWIFRANGLEKSHPEVRLAVLRAIAEGCRR</sequence>
<organism evidence="1 2">
    <name type="scientific">Microcoleus asticus IPMA8</name>
    <dbReference type="NCBI Taxonomy" id="2563858"/>
    <lineage>
        <taxon>Bacteria</taxon>
        <taxon>Bacillati</taxon>
        <taxon>Cyanobacteriota</taxon>
        <taxon>Cyanophyceae</taxon>
        <taxon>Oscillatoriophycideae</taxon>
        <taxon>Oscillatoriales</taxon>
        <taxon>Microcoleaceae</taxon>
        <taxon>Microcoleus</taxon>
        <taxon>Microcoleus asticus</taxon>
    </lineage>
</organism>
<dbReference type="EMBL" id="SRRZ01000039">
    <property type="protein sequence ID" value="NQE34754.1"/>
    <property type="molecule type" value="Genomic_DNA"/>
</dbReference>
<dbReference type="Proteomes" id="UP000702425">
    <property type="component" value="Unassembled WGS sequence"/>
</dbReference>
<reference evidence="1 2" key="1">
    <citation type="journal article" date="2020" name="Sci. Rep.">
        <title>A novel cyanobacterial geosmin producer, revising GeoA distribution and dispersion patterns in Bacteria.</title>
        <authorList>
            <person name="Churro C."/>
            <person name="Semedo-Aguiar A.P."/>
            <person name="Silva A.D."/>
            <person name="Pereira-Leal J.B."/>
            <person name="Leite R.B."/>
        </authorList>
    </citation>
    <scope>NUCLEOTIDE SEQUENCE [LARGE SCALE GENOMIC DNA]</scope>
    <source>
        <strain evidence="1 2">IPMA8</strain>
    </source>
</reference>
<protein>
    <submittedName>
        <fullName evidence="1">Uncharacterized protein</fullName>
    </submittedName>
</protein>
<name>A0ABX2CWG7_9CYAN</name>
<keyword evidence="2" id="KW-1185">Reference proteome</keyword>
<comment type="caution">
    <text evidence="1">The sequence shown here is derived from an EMBL/GenBank/DDBJ whole genome shotgun (WGS) entry which is preliminary data.</text>
</comment>
<proteinExistence type="predicted"/>
<gene>
    <name evidence="1" type="ORF">E5S67_02482</name>
</gene>
<evidence type="ECO:0000313" key="2">
    <source>
        <dbReference type="Proteomes" id="UP000702425"/>
    </source>
</evidence>